<organism evidence="9 10">
    <name type="scientific">Candidatus Scatomorpha pullistercoris</name>
    <dbReference type="NCBI Taxonomy" id="2840929"/>
    <lineage>
        <taxon>Bacteria</taxon>
        <taxon>Bacillati</taxon>
        <taxon>Bacillota</taxon>
        <taxon>Clostridia</taxon>
        <taxon>Eubacteriales</taxon>
        <taxon>Candidatus Scatomorpha</taxon>
    </lineage>
</organism>
<keyword evidence="6" id="KW-0408">Iron</keyword>
<evidence type="ECO:0000259" key="8">
    <source>
        <dbReference type="PROSITE" id="PS51379"/>
    </source>
</evidence>
<dbReference type="InterPro" id="IPR017896">
    <property type="entry name" value="4Fe4S_Fe-S-bd"/>
</dbReference>
<gene>
    <name evidence="9" type="ORF">IAD42_03070</name>
</gene>
<evidence type="ECO:0000256" key="3">
    <source>
        <dbReference type="ARBA" id="ARBA00022723"/>
    </source>
</evidence>
<reference evidence="9" key="2">
    <citation type="journal article" date="2021" name="PeerJ">
        <title>Extensive microbial diversity within the chicken gut microbiome revealed by metagenomics and culture.</title>
        <authorList>
            <person name="Gilroy R."/>
            <person name="Ravi A."/>
            <person name="Getino M."/>
            <person name="Pursley I."/>
            <person name="Horton D.L."/>
            <person name="Alikhan N.F."/>
            <person name="Baker D."/>
            <person name="Gharbi K."/>
            <person name="Hall N."/>
            <person name="Watson M."/>
            <person name="Adriaenssens E.M."/>
            <person name="Foster-Nyarko E."/>
            <person name="Jarju S."/>
            <person name="Secka A."/>
            <person name="Antonio M."/>
            <person name="Oren A."/>
            <person name="Chaudhuri R.R."/>
            <person name="La Ragione R."/>
            <person name="Hildebrand F."/>
            <person name="Pallen M.J."/>
        </authorList>
    </citation>
    <scope>NUCLEOTIDE SEQUENCE</scope>
    <source>
        <strain evidence="9">ChiHecec3B27-6122</strain>
    </source>
</reference>
<dbReference type="GO" id="GO:0051539">
    <property type="term" value="F:4 iron, 4 sulfur cluster binding"/>
    <property type="evidence" value="ECO:0007669"/>
    <property type="project" value="UniProtKB-KW"/>
</dbReference>
<evidence type="ECO:0000256" key="4">
    <source>
        <dbReference type="ARBA" id="ARBA00022737"/>
    </source>
</evidence>
<evidence type="ECO:0000256" key="5">
    <source>
        <dbReference type="ARBA" id="ARBA00022982"/>
    </source>
</evidence>
<dbReference type="SUPFAM" id="SSF54862">
    <property type="entry name" value="4Fe-4S ferredoxins"/>
    <property type="match status" value="1"/>
</dbReference>
<feature type="domain" description="4Fe-4S ferredoxin-type" evidence="8">
    <location>
        <begin position="214"/>
        <end position="237"/>
    </location>
</feature>
<dbReference type="Gene3D" id="3.30.70.20">
    <property type="match status" value="1"/>
</dbReference>
<dbReference type="GO" id="GO:0046872">
    <property type="term" value="F:metal ion binding"/>
    <property type="evidence" value="ECO:0007669"/>
    <property type="project" value="UniProtKB-KW"/>
</dbReference>
<dbReference type="InterPro" id="IPR047964">
    <property type="entry name" value="EFR1-like"/>
</dbReference>
<dbReference type="AlphaFoldDB" id="A0A9D1G467"/>
<dbReference type="PANTHER" id="PTHR43687:SF6">
    <property type="entry name" value="L-ASPARTATE SEMIALDEHYDE SULFURTRANSFERASE IRON-SULFUR SUBUNIT"/>
    <property type="match status" value="1"/>
</dbReference>
<feature type="domain" description="4Fe-4S ferredoxin-type" evidence="8">
    <location>
        <begin position="180"/>
        <end position="209"/>
    </location>
</feature>
<protein>
    <submittedName>
        <fullName evidence="9">EFR1 family ferrodoxin</fullName>
    </submittedName>
</protein>
<reference evidence="9" key="1">
    <citation type="submission" date="2020-10" db="EMBL/GenBank/DDBJ databases">
        <authorList>
            <person name="Gilroy R."/>
        </authorList>
    </citation>
    <scope>NUCLEOTIDE SEQUENCE</scope>
    <source>
        <strain evidence="9">ChiHecec3B27-6122</strain>
    </source>
</reference>
<dbReference type="EMBL" id="DVJS01000069">
    <property type="protein sequence ID" value="HIS96938.1"/>
    <property type="molecule type" value="Genomic_DNA"/>
</dbReference>
<dbReference type="PANTHER" id="PTHR43687">
    <property type="entry name" value="ADENYLYLSULFATE REDUCTASE, BETA SUBUNIT"/>
    <property type="match status" value="1"/>
</dbReference>
<evidence type="ECO:0000256" key="2">
    <source>
        <dbReference type="ARBA" id="ARBA00022485"/>
    </source>
</evidence>
<accession>A0A9D1G467</accession>
<evidence type="ECO:0000313" key="10">
    <source>
        <dbReference type="Proteomes" id="UP000886876"/>
    </source>
</evidence>
<name>A0A9D1G467_9FIRM</name>
<proteinExistence type="predicted"/>
<dbReference type="Proteomes" id="UP000886876">
    <property type="component" value="Unassembled WGS sequence"/>
</dbReference>
<keyword evidence="4" id="KW-0677">Repeat</keyword>
<evidence type="ECO:0000256" key="7">
    <source>
        <dbReference type="ARBA" id="ARBA00023014"/>
    </source>
</evidence>
<keyword evidence="5" id="KW-0249">Electron transport</keyword>
<dbReference type="PROSITE" id="PS51379">
    <property type="entry name" value="4FE4S_FER_2"/>
    <property type="match status" value="2"/>
</dbReference>
<dbReference type="InterPro" id="IPR050572">
    <property type="entry name" value="Fe-S_Ferredoxin"/>
</dbReference>
<evidence type="ECO:0000256" key="6">
    <source>
        <dbReference type="ARBA" id="ARBA00023004"/>
    </source>
</evidence>
<dbReference type="NCBIfam" id="NF038196">
    <property type="entry name" value="ferrodoxin_EFR1"/>
    <property type="match status" value="1"/>
</dbReference>
<keyword evidence="2" id="KW-0004">4Fe-4S</keyword>
<dbReference type="PROSITE" id="PS00198">
    <property type="entry name" value="4FE4S_FER_1"/>
    <property type="match status" value="2"/>
</dbReference>
<comment type="caution">
    <text evidence="9">The sequence shown here is derived from an EMBL/GenBank/DDBJ whole genome shotgun (WGS) entry which is preliminary data.</text>
</comment>
<dbReference type="Pfam" id="PF13187">
    <property type="entry name" value="Fer4_9"/>
    <property type="match status" value="1"/>
</dbReference>
<evidence type="ECO:0000313" key="9">
    <source>
        <dbReference type="EMBL" id="HIS96938.1"/>
    </source>
</evidence>
<keyword evidence="1" id="KW-0813">Transport</keyword>
<dbReference type="SUPFAM" id="SSF52218">
    <property type="entry name" value="Flavoproteins"/>
    <property type="match status" value="1"/>
</dbReference>
<dbReference type="InterPro" id="IPR029039">
    <property type="entry name" value="Flavoprotein-like_sf"/>
</dbReference>
<keyword evidence="7" id="KW-0411">Iron-sulfur</keyword>
<keyword evidence="3" id="KW-0479">Metal-binding</keyword>
<sequence>MILCFSGTGNSLYAARIIAAATGDELVSLNEVMKHGGPAVFTSERPWVVAAPTHGWRLPASVEALLRRAKLTGPGRMYFFLTCGSEAGNAARYCRALCRDIGMEYMGLGYAVMPENYLAMFPTPDEAEAERIIARAEPVIEAAAEKIAAGKPLEDPKAGALDKFKSGPVNRVFRAAFIKDRKFRVLDSCIGCGKCARLCPVNDITLRDGRPQWHGRCIHCMACIGACPAQAIEYGRASVGRPRYYLGRSYSERKSQT</sequence>
<dbReference type="InterPro" id="IPR017900">
    <property type="entry name" value="4Fe4S_Fe_S_CS"/>
</dbReference>
<evidence type="ECO:0000256" key="1">
    <source>
        <dbReference type="ARBA" id="ARBA00022448"/>
    </source>
</evidence>
<dbReference type="Gene3D" id="3.40.50.360">
    <property type="match status" value="1"/>
</dbReference>